<dbReference type="InterPro" id="IPR016187">
    <property type="entry name" value="CTDL_fold"/>
</dbReference>
<comment type="caution">
    <text evidence="1">The sequence shown here is derived from an EMBL/GenBank/DDBJ whole genome shotgun (WGS) entry which is preliminary data.</text>
</comment>
<organism evidence="1 2">
    <name type="scientific">Caenorhabditis remanei</name>
    <name type="common">Caenorhabditis vulgaris</name>
    <dbReference type="NCBI Taxonomy" id="31234"/>
    <lineage>
        <taxon>Eukaryota</taxon>
        <taxon>Metazoa</taxon>
        <taxon>Ecdysozoa</taxon>
        <taxon>Nematoda</taxon>
        <taxon>Chromadorea</taxon>
        <taxon>Rhabditida</taxon>
        <taxon>Rhabditina</taxon>
        <taxon>Rhabditomorpha</taxon>
        <taxon>Rhabditoidea</taxon>
        <taxon>Rhabditidae</taxon>
        <taxon>Peloderinae</taxon>
        <taxon>Caenorhabditis</taxon>
    </lineage>
</organism>
<gene>
    <name evidence="1" type="ORF">GCK72_015927</name>
</gene>
<dbReference type="SUPFAM" id="SSF56436">
    <property type="entry name" value="C-type lectin-like"/>
    <property type="match status" value="1"/>
</dbReference>
<protein>
    <recommendedName>
        <fullName evidence="3">C-type lectin domain-containing protein</fullName>
    </recommendedName>
</protein>
<name>A0A6A5GVD7_CAERE</name>
<dbReference type="CDD" id="cd00037">
    <property type="entry name" value="CLECT"/>
    <property type="match status" value="1"/>
</dbReference>
<dbReference type="GeneID" id="9801794"/>
<evidence type="ECO:0000313" key="2">
    <source>
        <dbReference type="Proteomes" id="UP000483820"/>
    </source>
</evidence>
<dbReference type="RefSeq" id="XP_053585987.1">
    <property type="nucleotide sequence ID" value="XM_053731215.1"/>
</dbReference>
<sequence length="268" mass="29695">MLFLLSYVNEQCNNAEDSSNGDLCYSFPRFQLNFQDARNYCHSQNKYLAVIHDTTQSSFLANAPQDGRYVVESTDNSQWQTETECVLLDFVCSYDPSTTGFYTTLKTEQPTTEPTKPSVTCLFMVDFQSAGIQDKAAINTYRSYFNFAKLVAASLNNASDFSGYIDNFGYNGELADHDDYTTLSYDDIKFISFPIDSTDDEIDLDLKEPESEFDGTTIKTTYNSFTTVVGVLIGGATSIPGLTDSIPASTMTDGDAQAVVTKMLESLP</sequence>
<dbReference type="Gene3D" id="3.10.100.10">
    <property type="entry name" value="Mannose-Binding Protein A, subunit A"/>
    <property type="match status" value="1"/>
</dbReference>
<dbReference type="Proteomes" id="UP000483820">
    <property type="component" value="Chromosome IV"/>
</dbReference>
<reference evidence="1 2" key="1">
    <citation type="submission" date="2019-12" db="EMBL/GenBank/DDBJ databases">
        <title>Chromosome-level assembly of the Caenorhabditis remanei genome.</title>
        <authorList>
            <person name="Teterina A.A."/>
            <person name="Willis J.H."/>
            <person name="Phillips P.C."/>
        </authorList>
    </citation>
    <scope>NUCLEOTIDE SEQUENCE [LARGE SCALE GENOMIC DNA]</scope>
    <source>
        <strain evidence="1 2">PX506</strain>
        <tissue evidence="1">Whole organism</tissue>
    </source>
</reference>
<dbReference type="GO" id="GO:0045087">
    <property type="term" value="P:innate immune response"/>
    <property type="evidence" value="ECO:0007669"/>
    <property type="project" value="TreeGrafter"/>
</dbReference>
<dbReference type="KEGG" id="crq:GCK72_015927"/>
<dbReference type="AlphaFoldDB" id="A0A6A5GVD7"/>
<evidence type="ECO:0000313" key="1">
    <source>
        <dbReference type="EMBL" id="KAF1759460.1"/>
    </source>
</evidence>
<dbReference type="PANTHER" id="PTHR23062:SF3">
    <property type="entry name" value="ANF_RECEPTOR DOMAIN-CONTAINING PROTEIN-RELATED"/>
    <property type="match status" value="1"/>
</dbReference>
<dbReference type="PANTHER" id="PTHR23062">
    <property type="entry name" value="HYPOTHETICAL PROTEIN C.ELEGANS"/>
    <property type="match status" value="1"/>
</dbReference>
<proteinExistence type="predicted"/>
<accession>A0A6A5GVD7</accession>
<dbReference type="EMBL" id="WUAV01000004">
    <property type="protein sequence ID" value="KAF1759460.1"/>
    <property type="molecule type" value="Genomic_DNA"/>
</dbReference>
<dbReference type="InterPro" id="IPR016186">
    <property type="entry name" value="C-type_lectin-like/link_sf"/>
</dbReference>
<evidence type="ECO:0008006" key="3">
    <source>
        <dbReference type="Google" id="ProtNLM"/>
    </source>
</evidence>
<dbReference type="CTD" id="9801794"/>